<evidence type="ECO:0000256" key="1">
    <source>
        <dbReference type="SAM" id="MobiDB-lite"/>
    </source>
</evidence>
<proteinExistence type="predicted"/>
<protein>
    <submittedName>
        <fullName evidence="2">Uncharacterized protein</fullName>
    </submittedName>
</protein>
<gene>
    <name evidence="2" type="ORF">ILYODFUR_031633</name>
</gene>
<evidence type="ECO:0000313" key="3">
    <source>
        <dbReference type="Proteomes" id="UP001482620"/>
    </source>
</evidence>
<comment type="caution">
    <text evidence="2">The sequence shown here is derived from an EMBL/GenBank/DDBJ whole genome shotgun (WGS) entry which is preliminary data.</text>
</comment>
<sequence>MHEKTFKKQNFQTKCTKSPSCGRKNCFFKDLSCVHSTEKERGFIYFCPINKHPVGLKSLRSNTVSPLSSDGGGRVQRAGRCEQLQ</sequence>
<dbReference type="EMBL" id="JAHRIQ010074458">
    <property type="protein sequence ID" value="MEQ2245796.1"/>
    <property type="molecule type" value="Genomic_DNA"/>
</dbReference>
<accession>A0ABV0UNI9</accession>
<keyword evidence="3" id="KW-1185">Reference proteome</keyword>
<name>A0ABV0UNI9_9TELE</name>
<organism evidence="2 3">
    <name type="scientific">Ilyodon furcidens</name>
    <name type="common">goldbreast splitfin</name>
    <dbReference type="NCBI Taxonomy" id="33524"/>
    <lineage>
        <taxon>Eukaryota</taxon>
        <taxon>Metazoa</taxon>
        <taxon>Chordata</taxon>
        <taxon>Craniata</taxon>
        <taxon>Vertebrata</taxon>
        <taxon>Euteleostomi</taxon>
        <taxon>Actinopterygii</taxon>
        <taxon>Neopterygii</taxon>
        <taxon>Teleostei</taxon>
        <taxon>Neoteleostei</taxon>
        <taxon>Acanthomorphata</taxon>
        <taxon>Ovalentaria</taxon>
        <taxon>Atherinomorphae</taxon>
        <taxon>Cyprinodontiformes</taxon>
        <taxon>Goodeidae</taxon>
        <taxon>Ilyodon</taxon>
    </lineage>
</organism>
<dbReference type="Proteomes" id="UP001482620">
    <property type="component" value="Unassembled WGS sequence"/>
</dbReference>
<feature type="region of interest" description="Disordered" evidence="1">
    <location>
        <begin position="63"/>
        <end position="85"/>
    </location>
</feature>
<evidence type="ECO:0000313" key="2">
    <source>
        <dbReference type="EMBL" id="MEQ2245796.1"/>
    </source>
</evidence>
<reference evidence="2 3" key="1">
    <citation type="submission" date="2021-06" db="EMBL/GenBank/DDBJ databases">
        <authorList>
            <person name="Palmer J.M."/>
        </authorList>
    </citation>
    <scope>NUCLEOTIDE SEQUENCE [LARGE SCALE GENOMIC DNA]</scope>
    <source>
        <strain evidence="3">if_2019</strain>
        <tissue evidence="2">Muscle</tissue>
    </source>
</reference>